<dbReference type="EMBL" id="CM044703">
    <property type="protein sequence ID" value="KAI5673394.1"/>
    <property type="molecule type" value="Genomic_DNA"/>
</dbReference>
<gene>
    <name evidence="1" type="ORF">M9H77_13758</name>
</gene>
<protein>
    <submittedName>
        <fullName evidence="1">Uncharacterized protein</fullName>
    </submittedName>
</protein>
<organism evidence="1 2">
    <name type="scientific">Catharanthus roseus</name>
    <name type="common">Madagascar periwinkle</name>
    <name type="synonym">Vinca rosea</name>
    <dbReference type="NCBI Taxonomy" id="4058"/>
    <lineage>
        <taxon>Eukaryota</taxon>
        <taxon>Viridiplantae</taxon>
        <taxon>Streptophyta</taxon>
        <taxon>Embryophyta</taxon>
        <taxon>Tracheophyta</taxon>
        <taxon>Spermatophyta</taxon>
        <taxon>Magnoliopsida</taxon>
        <taxon>eudicotyledons</taxon>
        <taxon>Gunneridae</taxon>
        <taxon>Pentapetalae</taxon>
        <taxon>asterids</taxon>
        <taxon>lamiids</taxon>
        <taxon>Gentianales</taxon>
        <taxon>Apocynaceae</taxon>
        <taxon>Rauvolfioideae</taxon>
        <taxon>Vinceae</taxon>
        <taxon>Catharanthinae</taxon>
        <taxon>Catharanthus</taxon>
    </lineage>
</organism>
<reference evidence="2" key="1">
    <citation type="journal article" date="2023" name="Nat. Plants">
        <title>Single-cell RNA sequencing provides a high-resolution roadmap for understanding the multicellular compartmentation of specialized metabolism.</title>
        <authorList>
            <person name="Sun S."/>
            <person name="Shen X."/>
            <person name="Li Y."/>
            <person name="Li Y."/>
            <person name="Wang S."/>
            <person name="Li R."/>
            <person name="Zhang H."/>
            <person name="Shen G."/>
            <person name="Guo B."/>
            <person name="Wei J."/>
            <person name="Xu J."/>
            <person name="St-Pierre B."/>
            <person name="Chen S."/>
            <person name="Sun C."/>
        </authorList>
    </citation>
    <scope>NUCLEOTIDE SEQUENCE [LARGE SCALE GENOMIC DNA]</scope>
</reference>
<comment type="caution">
    <text evidence="1">The sequence shown here is derived from an EMBL/GenBank/DDBJ whole genome shotgun (WGS) entry which is preliminary data.</text>
</comment>
<name>A0ACC0BLB3_CATRO</name>
<proteinExistence type="predicted"/>
<keyword evidence="2" id="KW-1185">Reference proteome</keyword>
<evidence type="ECO:0000313" key="1">
    <source>
        <dbReference type="EMBL" id="KAI5673394.1"/>
    </source>
</evidence>
<accession>A0ACC0BLB3</accession>
<sequence length="378" mass="42823">MPRPGPRPYECVRRAWHSDRHQPIRGSLIQEIFRIVNEIHSSATKKNKEWQEKLPIVVLKSEEIMYSKANSEAEYVDVGTLWSRVNDAINTIIRRDESTETGELLQPCIEAALQLGCPARRASRSQRNNNTPRFYLNNPEKNKTFSIPPQSLLLLPPTSSNSQQLKFPISPNSFTPNVIQQQQQHIKPCSSIRFSSSSPYSVYPLYYGNQFQSADYKFRTTSSSCEANNRKSELKKLTFCEANDAKDVIFETPPGNGCDLSLRLVPLVVPCLSAENNWPQEVEDGGFVSTSKVGTKKIDLSSKNDKEFSFFPSTANSTHHMFHFSPMVQNLSSEEGLRKRKMAAVSHHPSSEEDRQLSWPLKFPFKQHFNGSISNAGP</sequence>
<dbReference type="Proteomes" id="UP001060085">
    <property type="component" value="Linkage Group LG03"/>
</dbReference>
<evidence type="ECO:0000313" key="2">
    <source>
        <dbReference type="Proteomes" id="UP001060085"/>
    </source>
</evidence>